<proteinExistence type="predicted"/>
<gene>
    <name evidence="1" type="ORF">MTR65_07370</name>
</gene>
<name>A0ABT0ABB4_9SPHN</name>
<comment type="caution">
    <text evidence="1">The sequence shown here is derived from an EMBL/GenBank/DDBJ whole genome shotgun (WGS) entry which is preliminary data.</text>
</comment>
<reference evidence="1" key="1">
    <citation type="submission" date="2022-03" db="EMBL/GenBank/DDBJ databases">
        <title>Identification of a novel bacterium isolated from mangrove sediments.</title>
        <authorList>
            <person name="Pan X."/>
        </authorList>
    </citation>
    <scope>NUCLEOTIDE SEQUENCE</scope>
    <source>
        <strain evidence="1">B2637</strain>
    </source>
</reference>
<accession>A0ABT0ABB4</accession>
<organism evidence="1 2">
    <name type="scientific">Novosphingobium mangrovi</name>
    <name type="common">ex Hu et al. 2023</name>
    <dbReference type="NCBI Taxonomy" id="2930094"/>
    <lineage>
        <taxon>Bacteria</taxon>
        <taxon>Pseudomonadati</taxon>
        <taxon>Pseudomonadota</taxon>
        <taxon>Alphaproteobacteria</taxon>
        <taxon>Sphingomonadales</taxon>
        <taxon>Sphingomonadaceae</taxon>
        <taxon>Novosphingobium</taxon>
    </lineage>
</organism>
<protein>
    <submittedName>
        <fullName evidence="1">Baseplate J/gp47 family protein</fullName>
    </submittedName>
</protein>
<evidence type="ECO:0000313" key="1">
    <source>
        <dbReference type="EMBL" id="MCJ1960493.1"/>
    </source>
</evidence>
<keyword evidence="2" id="KW-1185">Reference proteome</keyword>
<dbReference type="Proteomes" id="UP001162802">
    <property type="component" value="Unassembled WGS sequence"/>
</dbReference>
<dbReference type="RefSeq" id="WP_243798672.1">
    <property type="nucleotide sequence ID" value="NZ_JALHAT010000008.1"/>
</dbReference>
<sequence>MSENRDCICATCTGDTTSGEPPRPAVADPLHFAHGAIRARLLARIASTELAGTRPLAGLTTRDPADPTIALIDSWAGALHILAWNTRRLHEDGNFHQSRDPEAMAAHAAMLGYELRPILAAQTVQTFTVDEFSGLEGPFQVPAGTSIASVPEGEEAPQIFTTDEALEARRAWNSIPPVRHPQPPRFDLSSREALVEGNATGVQVGDSVLLADGGGSRSSVLLARVTQIEPAAGGEAPSLRTRLALTPPRRLHSVPPAARPGEAQIIVLGRRAGIFGAAAPDYALLHPQDEPTMKALRMELKDAPSGDRIPRTLTASARQEWPNFVIAAPPERDPEAGRLDLDAAYPEALPGRVVLFDAGSTRAGDSRKGTAPQIQLGAITASEELARSDYALAQRVTRVTVGGLDLSGVLPGGASLNGRVRESSVRIETQRLPLVVPWREEPLPRPGEDDRLLLQGEHPLPPGRLVIVTGDDTQTGESHAQVARVKSAEIIAPGQTRVIFEAPLGGRVQASSLGLHANCVTASNAQLAAGGQWEVLGSGVRGIARPAFPLAQAPLAYLSAANARGYAPAIEVRVDGRRYTWTESLYEVDPAETVYTLEALPGGGTQVRFAGPLPSGLNNVLAFYRHGGGARGNLAAGRITTILSPVVGIAASSNPVPAEGGMDAETLEDIRRAAPRSTAALGRVVSRHDYEAFARGFRGVGKALATQLSDGITPFIWLTLATTEMQPPTPGGDLETDLARALAEAAPPGQMLRIAGFAPEPVTLVAALRIDTRTWRRSDIEQALRAHLANRFGPAAMDFGQPLRASAILAAIHEVTGITAARIETLDSPSAVPGLADIPARLPHRDPAHGEVVTASLLFLTPETIRFMEMAS</sequence>
<evidence type="ECO:0000313" key="2">
    <source>
        <dbReference type="Proteomes" id="UP001162802"/>
    </source>
</evidence>
<dbReference type="EMBL" id="JALHAT010000008">
    <property type="protein sequence ID" value="MCJ1960493.1"/>
    <property type="molecule type" value="Genomic_DNA"/>
</dbReference>